<sequence length="166" mass="18156">MSPLVLRLISSASASTDAGLPPISPISNHNLPVNSNQEIRQKLQSTECVLLFAAGPKDWLKEQKKSLKFLLAPIDASRKALALLYFLGLCCTRKEFLRGFIAFQANTGVEVCTFHLIVKNASSLLDKKNPVKLEADAMLGKGDKVSLSAYIAACFAFRVFVGRIRC</sequence>
<dbReference type="PANTHER" id="PTHR36398:SF1">
    <property type="entry name" value="PLASMA MEMBRANE FUSION PROTEIN"/>
    <property type="match status" value="1"/>
</dbReference>
<dbReference type="EMBL" id="VEPZ02000196">
    <property type="protein sequence ID" value="KAE8731362.1"/>
    <property type="molecule type" value="Genomic_DNA"/>
</dbReference>
<protein>
    <submittedName>
        <fullName evidence="1">Cytosolic purine 5-nucleotidase</fullName>
    </submittedName>
</protein>
<dbReference type="GO" id="GO:0009507">
    <property type="term" value="C:chloroplast"/>
    <property type="evidence" value="ECO:0007669"/>
    <property type="project" value="TreeGrafter"/>
</dbReference>
<gene>
    <name evidence="1" type="ORF">F3Y22_tig00002840pilonHSYRG01134</name>
</gene>
<dbReference type="AlphaFoldDB" id="A0A6A3CVB7"/>
<reference evidence="1" key="1">
    <citation type="submission" date="2019-09" db="EMBL/GenBank/DDBJ databases">
        <title>Draft genome information of white flower Hibiscus syriacus.</title>
        <authorList>
            <person name="Kim Y.-M."/>
        </authorList>
    </citation>
    <scope>NUCLEOTIDE SEQUENCE [LARGE SCALE GENOMIC DNA]</scope>
    <source>
        <strain evidence="1">YM2019G1</strain>
    </source>
</reference>
<proteinExistence type="predicted"/>
<evidence type="ECO:0000313" key="2">
    <source>
        <dbReference type="Proteomes" id="UP000436088"/>
    </source>
</evidence>
<comment type="caution">
    <text evidence="1">The sequence shown here is derived from an EMBL/GenBank/DDBJ whole genome shotgun (WGS) entry which is preliminary data.</text>
</comment>
<organism evidence="1 2">
    <name type="scientific">Hibiscus syriacus</name>
    <name type="common">Rose of Sharon</name>
    <dbReference type="NCBI Taxonomy" id="106335"/>
    <lineage>
        <taxon>Eukaryota</taxon>
        <taxon>Viridiplantae</taxon>
        <taxon>Streptophyta</taxon>
        <taxon>Embryophyta</taxon>
        <taxon>Tracheophyta</taxon>
        <taxon>Spermatophyta</taxon>
        <taxon>Magnoliopsida</taxon>
        <taxon>eudicotyledons</taxon>
        <taxon>Gunneridae</taxon>
        <taxon>Pentapetalae</taxon>
        <taxon>rosids</taxon>
        <taxon>malvids</taxon>
        <taxon>Malvales</taxon>
        <taxon>Malvaceae</taxon>
        <taxon>Malvoideae</taxon>
        <taxon>Hibiscus</taxon>
    </lineage>
</organism>
<dbReference type="Proteomes" id="UP000436088">
    <property type="component" value="Unassembled WGS sequence"/>
</dbReference>
<dbReference type="PANTHER" id="PTHR36398">
    <property type="entry name" value="PLASMA MEMBRANE FUSION PROTEIN"/>
    <property type="match status" value="1"/>
</dbReference>
<evidence type="ECO:0000313" key="1">
    <source>
        <dbReference type="EMBL" id="KAE8731362.1"/>
    </source>
</evidence>
<accession>A0A6A3CVB7</accession>
<keyword evidence="2" id="KW-1185">Reference proteome</keyword>
<name>A0A6A3CVB7_HIBSY</name>